<reference evidence="4 5" key="1">
    <citation type="submission" date="2016-04" db="EMBL/GenBank/DDBJ databases">
        <title>Complete genome sequence of Dokdonella koreensis DS-123T.</title>
        <authorList>
            <person name="Kim J.F."/>
            <person name="Lee H."/>
            <person name="Kwak M.-J."/>
        </authorList>
    </citation>
    <scope>NUCLEOTIDE SEQUENCE [LARGE SCALE GENOMIC DNA]</scope>
    <source>
        <strain evidence="4 5">DS-123</strain>
    </source>
</reference>
<dbReference type="PANTHER" id="PTHR14239:SF10">
    <property type="entry name" value="REDUCTASE"/>
    <property type="match status" value="1"/>
</dbReference>
<dbReference type="InterPro" id="IPR051267">
    <property type="entry name" value="STEAP_metalloreductase"/>
</dbReference>
<evidence type="ECO:0000313" key="5">
    <source>
        <dbReference type="Proteomes" id="UP000076830"/>
    </source>
</evidence>
<dbReference type="SUPFAM" id="SSF51735">
    <property type="entry name" value="NAD(P)-binding Rossmann-fold domains"/>
    <property type="match status" value="1"/>
</dbReference>
<dbReference type="AlphaFoldDB" id="A0A167GRN8"/>
<dbReference type="InterPro" id="IPR006311">
    <property type="entry name" value="TAT_signal"/>
</dbReference>
<organism evidence="4 5">
    <name type="scientific">Dokdonella koreensis DS-123</name>
    <dbReference type="NCBI Taxonomy" id="1300342"/>
    <lineage>
        <taxon>Bacteria</taxon>
        <taxon>Pseudomonadati</taxon>
        <taxon>Pseudomonadota</taxon>
        <taxon>Gammaproteobacteria</taxon>
        <taxon>Lysobacterales</taxon>
        <taxon>Rhodanobacteraceae</taxon>
        <taxon>Dokdonella</taxon>
    </lineage>
</organism>
<sequence length="261" mass="27223">MSTPLRRSVPNRSIPARRRLLRGLGLAVLALAAVLGAGAAAQAQVPSKPAPQRIGIIGTGQIGGALARLWVAAGHEVLISSRHPAQLESLAAELGPKARVGTPREAAQWGEVVLISVPYGALPQVGRDYAKELAGKVVLDTGNPYPQRDGAMAEEARRRGTGAASKAYLPGVRLVRAFNAIFAQDLVSGASRPGARIAIPLAGDDTQALAVAERLVVDAGFDPVVVGGLDSARRFDVDTPVYTVVLTARELRARLGLAHPE</sequence>
<dbReference type="RefSeq" id="WP_083965404.1">
    <property type="nucleotide sequence ID" value="NZ_CP015249.1"/>
</dbReference>
<dbReference type="GO" id="GO:0016491">
    <property type="term" value="F:oxidoreductase activity"/>
    <property type="evidence" value="ECO:0007669"/>
    <property type="project" value="UniProtKB-KW"/>
</dbReference>
<keyword evidence="5" id="KW-1185">Reference proteome</keyword>
<dbReference type="Proteomes" id="UP000076830">
    <property type="component" value="Chromosome"/>
</dbReference>
<dbReference type="PROSITE" id="PS51318">
    <property type="entry name" value="TAT"/>
    <property type="match status" value="1"/>
</dbReference>
<protein>
    <submittedName>
        <fullName evidence="4">NADP oxidoreductase, coenzyme F420-dependent</fullName>
    </submittedName>
</protein>
<feature type="domain" description="Pyrroline-5-carboxylate reductase catalytic N-terminal" evidence="3">
    <location>
        <begin position="53"/>
        <end position="144"/>
    </location>
</feature>
<feature type="chain" id="PRO_5007887069" evidence="2">
    <location>
        <begin position="44"/>
        <end position="261"/>
    </location>
</feature>
<dbReference type="KEGG" id="dko:I596_1272"/>
<accession>A0A167GRN8</accession>
<dbReference type="PANTHER" id="PTHR14239">
    <property type="entry name" value="DUDULIN-RELATED"/>
    <property type="match status" value="1"/>
</dbReference>
<keyword evidence="2" id="KW-0732">Signal</keyword>
<name>A0A167GRN8_9GAMM</name>
<evidence type="ECO:0000256" key="2">
    <source>
        <dbReference type="SAM" id="SignalP"/>
    </source>
</evidence>
<evidence type="ECO:0000259" key="3">
    <source>
        <dbReference type="Pfam" id="PF03807"/>
    </source>
</evidence>
<dbReference type="EMBL" id="CP015249">
    <property type="protein sequence ID" value="ANB17302.1"/>
    <property type="molecule type" value="Genomic_DNA"/>
</dbReference>
<dbReference type="InterPro" id="IPR036291">
    <property type="entry name" value="NAD(P)-bd_dom_sf"/>
</dbReference>
<evidence type="ECO:0000256" key="1">
    <source>
        <dbReference type="ARBA" id="ARBA00023002"/>
    </source>
</evidence>
<dbReference type="OrthoDB" id="1523398at2"/>
<keyword evidence="1" id="KW-0560">Oxidoreductase</keyword>
<dbReference type="InterPro" id="IPR028939">
    <property type="entry name" value="P5C_Rdtase_cat_N"/>
</dbReference>
<dbReference type="Pfam" id="PF03807">
    <property type="entry name" value="F420_oxidored"/>
    <property type="match status" value="1"/>
</dbReference>
<dbReference type="STRING" id="1300342.I596_1272"/>
<gene>
    <name evidence="4" type="ORF">I596_1272</name>
</gene>
<dbReference type="Gene3D" id="3.40.50.720">
    <property type="entry name" value="NAD(P)-binding Rossmann-like Domain"/>
    <property type="match status" value="1"/>
</dbReference>
<dbReference type="PATRIC" id="fig|1300342.3.peg.1241"/>
<proteinExistence type="predicted"/>
<evidence type="ECO:0000313" key="4">
    <source>
        <dbReference type="EMBL" id="ANB17302.1"/>
    </source>
</evidence>
<feature type="signal peptide" evidence="2">
    <location>
        <begin position="1"/>
        <end position="43"/>
    </location>
</feature>